<keyword evidence="2" id="KW-1185">Reference proteome</keyword>
<protein>
    <submittedName>
        <fullName evidence="1">Uncharacterized protein</fullName>
    </submittedName>
</protein>
<sequence>MVPELDSVASSLFWNDARWALPPVLQKGGLKASGAGVRIPALGSAVSRDRKQAAGVKEVARQSLACVSL</sequence>
<proteinExistence type="predicted"/>
<organism evidence="1 2">
    <name type="scientific">Aldrovandia affinis</name>
    <dbReference type="NCBI Taxonomy" id="143900"/>
    <lineage>
        <taxon>Eukaryota</taxon>
        <taxon>Metazoa</taxon>
        <taxon>Chordata</taxon>
        <taxon>Craniata</taxon>
        <taxon>Vertebrata</taxon>
        <taxon>Euteleostomi</taxon>
        <taxon>Actinopterygii</taxon>
        <taxon>Neopterygii</taxon>
        <taxon>Teleostei</taxon>
        <taxon>Notacanthiformes</taxon>
        <taxon>Halosauridae</taxon>
        <taxon>Aldrovandia</taxon>
    </lineage>
</organism>
<dbReference type="AlphaFoldDB" id="A0AAD7WM35"/>
<evidence type="ECO:0000313" key="1">
    <source>
        <dbReference type="EMBL" id="KAJ8401069.1"/>
    </source>
</evidence>
<gene>
    <name evidence="1" type="ORF">AAFF_G00390260</name>
</gene>
<dbReference type="EMBL" id="JAINUG010000073">
    <property type="protein sequence ID" value="KAJ8401069.1"/>
    <property type="molecule type" value="Genomic_DNA"/>
</dbReference>
<accession>A0AAD7WM35</accession>
<evidence type="ECO:0000313" key="2">
    <source>
        <dbReference type="Proteomes" id="UP001221898"/>
    </source>
</evidence>
<dbReference type="Proteomes" id="UP001221898">
    <property type="component" value="Unassembled WGS sequence"/>
</dbReference>
<reference evidence="1" key="1">
    <citation type="journal article" date="2023" name="Science">
        <title>Genome structures resolve the early diversification of teleost fishes.</title>
        <authorList>
            <person name="Parey E."/>
            <person name="Louis A."/>
            <person name="Montfort J."/>
            <person name="Bouchez O."/>
            <person name="Roques C."/>
            <person name="Iampietro C."/>
            <person name="Lluch J."/>
            <person name="Castinel A."/>
            <person name="Donnadieu C."/>
            <person name="Desvignes T."/>
            <person name="Floi Bucao C."/>
            <person name="Jouanno E."/>
            <person name="Wen M."/>
            <person name="Mejri S."/>
            <person name="Dirks R."/>
            <person name="Jansen H."/>
            <person name="Henkel C."/>
            <person name="Chen W.J."/>
            <person name="Zahm M."/>
            <person name="Cabau C."/>
            <person name="Klopp C."/>
            <person name="Thompson A.W."/>
            <person name="Robinson-Rechavi M."/>
            <person name="Braasch I."/>
            <person name="Lecointre G."/>
            <person name="Bobe J."/>
            <person name="Postlethwait J.H."/>
            <person name="Berthelot C."/>
            <person name="Roest Crollius H."/>
            <person name="Guiguen Y."/>
        </authorList>
    </citation>
    <scope>NUCLEOTIDE SEQUENCE</scope>
    <source>
        <strain evidence="1">NC1722</strain>
    </source>
</reference>
<comment type="caution">
    <text evidence="1">The sequence shown here is derived from an EMBL/GenBank/DDBJ whole genome shotgun (WGS) entry which is preliminary data.</text>
</comment>
<name>A0AAD7WM35_9TELE</name>